<evidence type="ECO:0000256" key="1">
    <source>
        <dbReference type="SAM" id="Phobius"/>
    </source>
</evidence>
<keyword evidence="3" id="KW-1185">Reference proteome</keyword>
<dbReference type="Proteomes" id="UP001232245">
    <property type="component" value="Unassembled WGS sequence"/>
</dbReference>
<dbReference type="RefSeq" id="WP_095303429.1">
    <property type="nucleotide sequence ID" value="NZ_CADEPK010000221.1"/>
</dbReference>
<reference evidence="2 3" key="1">
    <citation type="submission" date="2023-07" db="EMBL/GenBank/DDBJ databases">
        <title>Genomic Encyclopedia of Type Strains, Phase IV (KMG-IV): sequencing the most valuable type-strain genomes for metagenomic binning, comparative biology and taxonomic classification.</title>
        <authorList>
            <person name="Goeker M."/>
        </authorList>
    </citation>
    <scope>NUCLEOTIDE SEQUENCE [LARGE SCALE GENOMIC DNA]</scope>
    <source>
        <strain evidence="2 3">DSM 17723</strain>
    </source>
</reference>
<dbReference type="EMBL" id="JAUSTZ010000012">
    <property type="protein sequence ID" value="MDQ0227926.1"/>
    <property type="molecule type" value="Genomic_DNA"/>
</dbReference>
<feature type="transmembrane region" description="Helical" evidence="1">
    <location>
        <begin position="37"/>
        <end position="58"/>
    </location>
</feature>
<evidence type="ECO:0000313" key="2">
    <source>
        <dbReference type="EMBL" id="MDQ0227926.1"/>
    </source>
</evidence>
<proteinExistence type="predicted"/>
<name>A0ABT9Z6P2_9BACI</name>
<feature type="transmembrane region" description="Helical" evidence="1">
    <location>
        <begin position="6"/>
        <end position="25"/>
    </location>
</feature>
<comment type="caution">
    <text evidence="2">The sequence shown here is derived from an EMBL/GenBank/DDBJ whole genome shotgun (WGS) entry which is preliminary data.</text>
</comment>
<keyword evidence="1" id="KW-0812">Transmembrane</keyword>
<keyword evidence="1" id="KW-1133">Transmembrane helix</keyword>
<gene>
    <name evidence="2" type="ORF">J2S02_004273</name>
</gene>
<organism evidence="2 3">
    <name type="scientific">Metabacillus niabensis</name>
    <dbReference type="NCBI Taxonomy" id="324854"/>
    <lineage>
        <taxon>Bacteria</taxon>
        <taxon>Bacillati</taxon>
        <taxon>Bacillota</taxon>
        <taxon>Bacilli</taxon>
        <taxon>Bacillales</taxon>
        <taxon>Bacillaceae</taxon>
        <taxon>Metabacillus</taxon>
    </lineage>
</organism>
<keyword evidence="1" id="KW-0472">Membrane</keyword>
<sequence>MEQILFIVSMAALGLSFCIFLLGVLNNGINNLTKTKYTKASGILFLAYIITFAPYIIISN</sequence>
<accession>A0ABT9Z6P2</accession>
<protein>
    <submittedName>
        <fullName evidence="2">Uncharacterized protein</fullName>
    </submittedName>
</protein>
<evidence type="ECO:0000313" key="3">
    <source>
        <dbReference type="Proteomes" id="UP001232245"/>
    </source>
</evidence>